<comment type="similarity">
    <text evidence="1">In the C-terminal section; belongs to the class-I pyridoxal-phosphate-dependent aminotransferase family.</text>
</comment>
<keyword evidence="2" id="KW-0663">Pyridoxal phosphate</keyword>
<keyword evidence="5" id="KW-0804">Transcription</keyword>
<evidence type="ECO:0000256" key="2">
    <source>
        <dbReference type="ARBA" id="ARBA00022898"/>
    </source>
</evidence>
<dbReference type="AlphaFoldDB" id="I2GG67"/>
<dbReference type="InterPro" id="IPR004839">
    <property type="entry name" value="Aminotransferase_I/II_large"/>
</dbReference>
<accession>I2GG67</accession>
<comment type="caution">
    <text evidence="7">The sequence shown here is derived from an EMBL/GenBank/DDBJ whole genome shotgun (WGS) entry which is preliminary data.</text>
</comment>
<dbReference type="GO" id="GO:0003700">
    <property type="term" value="F:DNA-binding transcription factor activity"/>
    <property type="evidence" value="ECO:0007669"/>
    <property type="project" value="InterPro"/>
</dbReference>
<evidence type="ECO:0000259" key="6">
    <source>
        <dbReference type="PROSITE" id="PS50949"/>
    </source>
</evidence>
<dbReference type="PROSITE" id="PS50949">
    <property type="entry name" value="HTH_GNTR"/>
    <property type="match status" value="1"/>
</dbReference>
<dbReference type="SUPFAM" id="SSF53383">
    <property type="entry name" value="PLP-dependent transferases"/>
    <property type="match status" value="1"/>
</dbReference>
<dbReference type="InterPro" id="IPR000524">
    <property type="entry name" value="Tscrpt_reg_HTH_GntR"/>
</dbReference>
<dbReference type="PANTHER" id="PTHR46577:SF1">
    <property type="entry name" value="HTH-TYPE TRANSCRIPTIONAL REGULATORY PROTEIN GABR"/>
    <property type="match status" value="1"/>
</dbReference>
<keyword evidence="3" id="KW-0805">Transcription regulation</keyword>
<dbReference type="EMBL" id="CAIT01000006">
    <property type="protein sequence ID" value="CCH52892.1"/>
    <property type="molecule type" value="Genomic_DNA"/>
</dbReference>
<dbReference type="eggNOG" id="COG1167">
    <property type="taxonomic scope" value="Bacteria"/>
</dbReference>
<dbReference type="GO" id="GO:0003677">
    <property type="term" value="F:DNA binding"/>
    <property type="evidence" value="ECO:0007669"/>
    <property type="project" value="UniProtKB-KW"/>
</dbReference>
<sequence length="542" mass="60248">MISEQMYPNIGHPERAIISQVDRAILSEICTLSCLNSKLSAMSKSTPQIDLPGLQLDRSSPTPLHQQIYTFIREAIGDGRLKANYRLPATRVLAGDWGISRNVVLLAFEQLILEGYLCSKTGAGTYVAACRSDDLPIRPAAKASRPQSKRAELTTYSLLRRASDELISGCSVDREAIQPFQVSVPSYRDFPFSIWSNLAMQVYRGLHIQHLGYDDAGGYWPLREAIAEHVQVNRAVRCTAEQVVIVQGTQQALYLAGSLLLQPGDPFWMEDPGYQGAVACLRAAGGIPCPVPTGPAGFDLDYALQHHPNARVVYLTPSHQYPLGGTLPYPTRKRLLDWAAQHEGWIIEDDYDSELRYSGRPLPSLQGLDQAGRVVYIGTFSKTLFPALRIGYIILPDASTARLFIRAKALLDRQNPVVEQMILARFIQEGHFQRHIRRMRQLYKTKQTWLLEALQTVPDQCHTSASDAGMHLVAWLPTHLDDRTVSSELATRGVTAPPLANYTLAHRQPPALLLGYSAFTKDQLETAVATLTAVLRTQDSIR</sequence>
<dbReference type="CDD" id="cd00609">
    <property type="entry name" value="AAT_like"/>
    <property type="match status" value="1"/>
</dbReference>
<dbReference type="InterPro" id="IPR015421">
    <property type="entry name" value="PyrdxlP-dep_Trfase_major"/>
</dbReference>
<keyword evidence="8" id="KW-1185">Reference proteome</keyword>
<gene>
    <name evidence="7" type="primary">mocR</name>
    <name evidence="7" type="ORF">BN8_01931</name>
</gene>
<evidence type="ECO:0000256" key="3">
    <source>
        <dbReference type="ARBA" id="ARBA00023015"/>
    </source>
</evidence>
<dbReference type="Gene3D" id="1.10.10.10">
    <property type="entry name" value="Winged helix-like DNA-binding domain superfamily/Winged helix DNA-binding domain"/>
    <property type="match status" value="1"/>
</dbReference>
<dbReference type="Proteomes" id="UP000009309">
    <property type="component" value="Unassembled WGS sequence"/>
</dbReference>
<dbReference type="STRING" id="1185876.BN8_01931"/>
<name>I2GG67_9BACT</name>
<dbReference type="OrthoDB" id="594134at2"/>
<reference evidence="7 8" key="1">
    <citation type="journal article" date="2012" name="J. Bacteriol.">
        <title>Genome Sequence of the Filamentous Bacterium Fibrisoma limi BUZ 3T.</title>
        <authorList>
            <person name="Filippini M."/>
            <person name="Qi W."/>
            <person name="Jaenicke S."/>
            <person name="Goesmann A."/>
            <person name="Smits T.H."/>
            <person name="Bagheri H.C."/>
        </authorList>
    </citation>
    <scope>NUCLEOTIDE SEQUENCE [LARGE SCALE GENOMIC DNA]</scope>
    <source>
        <strain evidence="8">BUZ 3T</strain>
    </source>
</reference>
<evidence type="ECO:0000256" key="5">
    <source>
        <dbReference type="ARBA" id="ARBA00023163"/>
    </source>
</evidence>
<dbReference type="SUPFAM" id="SSF46785">
    <property type="entry name" value="Winged helix' DNA-binding domain"/>
    <property type="match status" value="1"/>
</dbReference>
<dbReference type="InterPro" id="IPR051446">
    <property type="entry name" value="HTH_trans_reg/aminotransferase"/>
</dbReference>
<proteinExistence type="inferred from homology"/>
<dbReference type="SMART" id="SM00345">
    <property type="entry name" value="HTH_GNTR"/>
    <property type="match status" value="1"/>
</dbReference>
<feature type="domain" description="HTH gntR-type" evidence="6">
    <location>
        <begin position="62"/>
        <end position="130"/>
    </location>
</feature>
<dbReference type="InterPro" id="IPR015424">
    <property type="entry name" value="PyrdxlP-dep_Trfase"/>
</dbReference>
<dbReference type="Pfam" id="PF00392">
    <property type="entry name" value="GntR"/>
    <property type="match status" value="1"/>
</dbReference>
<evidence type="ECO:0000256" key="1">
    <source>
        <dbReference type="ARBA" id="ARBA00005384"/>
    </source>
</evidence>
<dbReference type="InterPro" id="IPR036388">
    <property type="entry name" value="WH-like_DNA-bd_sf"/>
</dbReference>
<dbReference type="Gene3D" id="3.40.640.10">
    <property type="entry name" value="Type I PLP-dependent aspartate aminotransferase-like (Major domain)"/>
    <property type="match status" value="1"/>
</dbReference>
<dbReference type="GO" id="GO:0030170">
    <property type="term" value="F:pyridoxal phosphate binding"/>
    <property type="evidence" value="ECO:0007669"/>
    <property type="project" value="InterPro"/>
</dbReference>
<dbReference type="Pfam" id="PF00155">
    <property type="entry name" value="Aminotran_1_2"/>
    <property type="match status" value="1"/>
</dbReference>
<dbReference type="InterPro" id="IPR036390">
    <property type="entry name" value="WH_DNA-bd_sf"/>
</dbReference>
<evidence type="ECO:0000256" key="4">
    <source>
        <dbReference type="ARBA" id="ARBA00023125"/>
    </source>
</evidence>
<dbReference type="CDD" id="cd07377">
    <property type="entry name" value="WHTH_GntR"/>
    <property type="match status" value="1"/>
</dbReference>
<evidence type="ECO:0000313" key="8">
    <source>
        <dbReference type="Proteomes" id="UP000009309"/>
    </source>
</evidence>
<evidence type="ECO:0000313" key="7">
    <source>
        <dbReference type="EMBL" id="CCH52892.1"/>
    </source>
</evidence>
<dbReference type="PANTHER" id="PTHR46577">
    <property type="entry name" value="HTH-TYPE TRANSCRIPTIONAL REGULATORY PROTEIN GABR"/>
    <property type="match status" value="1"/>
</dbReference>
<protein>
    <submittedName>
        <fullName evidence="7">Putative rhizopine catabolism regulatory protein mocR</fullName>
    </submittedName>
</protein>
<organism evidence="7 8">
    <name type="scientific">Fibrisoma limi BUZ 3</name>
    <dbReference type="NCBI Taxonomy" id="1185876"/>
    <lineage>
        <taxon>Bacteria</taxon>
        <taxon>Pseudomonadati</taxon>
        <taxon>Bacteroidota</taxon>
        <taxon>Cytophagia</taxon>
        <taxon>Cytophagales</taxon>
        <taxon>Spirosomataceae</taxon>
        <taxon>Fibrisoma</taxon>
    </lineage>
</organism>
<keyword evidence="4" id="KW-0238">DNA-binding</keyword>